<keyword evidence="6 11" id="KW-0697">Rotamase</keyword>
<comment type="similarity">
    <text evidence="2 11">Belongs to the FKBP-type PPIase family. Tig subfamily.</text>
</comment>
<accession>A0A6N7XUU4</accession>
<keyword evidence="11" id="KW-0963">Cytoplasm</keyword>
<dbReference type="InterPro" id="IPR046357">
    <property type="entry name" value="PPIase_dom_sf"/>
</dbReference>
<evidence type="ECO:0000256" key="7">
    <source>
        <dbReference type="ARBA" id="ARBA00023186"/>
    </source>
</evidence>
<dbReference type="InterPro" id="IPR027304">
    <property type="entry name" value="Trigger_fact/SurA_dom_sf"/>
</dbReference>
<evidence type="ECO:0000256" key="9">
    <source>
        <dbReference type="ARBA" id="ARBA00023306"/>
    </source>
</evidence>
<keyword evidence="7 11" id="KW-0143">Chaperone</keyword>
<dbReference type="HAMAP" id="MF_00303">
    <property type="entry name" value="Trigger_factor_Tig"/>
    <property type="match status" value="1"/>
</dbReference>
<keyword evidence="16" id="KW-1185">Reference proteome</keyword>
<reference evidence="15 16" key="1">
    <citation type="submission" date="2019-08" db="EMBL/GenBank/DDBJ databases">
        <title>In-depth cultivation of the pig gut microbiome towards novel bacterial diversity and tailored functional studies.</title>
        <authorList>
            <person name="Wylensek D."/>
            <person name="Hitch T.C.A."/>
            <person name="Clavel T."/>
        </authorList>
    </citation>
    <scope>NUCLEOTIDE SEQUENCE [LARGE SCALE GENOMIC DNA]</scope>
    <source>
        <strain evidence="15 16">CA-Schmier-601-WT-1</strain>
    </source>
</reference>
<dbReference type="GO" id="GO:0051301">
    <property type="term" value="P:cell division"/>
    <property type="evidence" value="ECO:0007669"/>
    <property type="project" value="UniProtKB-KW"/>
</dbReference>
<dbReference type="Pfam" id="PF05697">
    <property type="entry name" value="Trigger_N"/>
    <property type="match status" value="1"/>
</dbReference>
<dbReference type="GO" id="GO:0005737">
    <property type="term" value="C:cytoplasm"/>
    <property type="evidence" value="ECO:0007669"/>
    <property type="project" value="UniProtKB-SubCell"/>
</dbReference>
<gene>
    <name evidence="11 15" type="primary">tig</name>
    <name evidence="15" type="ORF">FYJ68_08445</name>
</gene>
<dbReference type="SUPFAM" id="SSF54534">
    <property type="entry name" value="FKBP-like"/>
    <property type="match status" value="1"/>
</dbReference>
<dbReference type="InterPro" id="IPR008881">
    <property type="entry name" value="Trigger_fac_ribosome-bd_bac"/>
</dbReference>
<dbReference type="RefSeq" id="WP_154435777.1">
    <property type="nucleotide sequence ID" value="NZ_VUNC01000007.1"/>
</dbReference>
<dbReference type="Gene3D" id="3.10.50.40">
    <property type="match status" value="1"/>
</dbReference>
<dbReference type="AlphaFoldDB" id="A0A6N7XUU4"/>
<name>A0A6N7XUU4_9ACTN</name>
<sequence>MNITVTAEKPQSDQVVAKVTVPAADVDKAIAQTYKDIARKYAFQGFRRGHAPRPVIDGLVGRKAVLAQATSDVINDLTPLMIEELDIVPVDRPDFGEEAVTVVEGQDFTIEAKVSVPPTCELDSYDAPAINMPPQTATEAEIDQQLEQLMSYHTTYEDDDEDRAVKAGDIVVMDVENKEGAPELEGTDRTLNLSNGYLPKEFVEGVEGMKKGETKDISWSVEHEGHEHKFEVVATLKGIKKAVVPELDDEFAKKNFGFDTVAELRDAVKDEIEEDKKTSLPTLKEDRVVEEIGKHLTLDEIPEAYQNQVFSELGNEVLSQLQRQNISLDMYLHARGISGDDFMKDLHEQAEERARQSLALDALADKLALEATEEDVRSEFEKAGVKDVDASLEEFKANGQMPAIRESIRRTKAVSWLVENAPVTEVDEVAEARAKKADEADGESEEKGDAE</sequence>
<evidence type="ECO:0000256" key="10">
    <source>
        <dbReference type="ARBA" id="ARBA00029986"/>
    </source>
</evidence>
<evidence type="ECO:0000256" key="3">
    <source>
        <dbReference type="ARBA" id="ARBA00013194"/>
    </source>
</evidence>
<dbReference type="Proteomes" id="UP000469325">
    <property type="component" value="Unassembled WGS sequence"/>
</dbReference>
<feature type="region of interest" description="Disordered" evidence="12">
    <location>
        <begin position="429"/>
        <end position="451"/>
    </location>
</feature>
<evidence type="ECO:0000256" key="2">
    <source>
        <dbReference type="ARBA" id="ARBA00005464"/>
    </source>
</evidence>
<evidence type="ECO:0000256" key="1">
    <source>
        <dbReference type="ARBA" id="ARBA00000971"/>
    </source>
</evidence>
<comment type="domain">
    <text evidence="11">Consists of 3 domains; the N-terminus binds the ribosome, the middle domain has PPIase activity, while the C-terminus has intrinsic chaperone activity on its own.</text>
</comment>
<dbReference type="GO" id="GO:0006457">
    <property type="term" value="P:protein folding"/>
    <property type="evidence" value="ECO:0007669"/>
    <property type="project" value="UniProtKB-UniRule"/>
</dbReference>
<dbReference type="Gene3D" id="1.10.3120.10">
    <property type="entry name" value="Trigger factor, C-terminal domain"/>
    <property type="match status" value="1"/>
</dbReference>
<evidence type="ECO:0000313" key="15">
    <source>
        <dbReference type="EMBL" id="MST73131.1"/>
    </source>
</evidence>
<dbReference type="GO" id="GO:0003755">
    <property type="term" value="F:peptidyl-prolyl cis-trans isomerase activity"/>
    <property type="evidence" value="ECO:0007669"/>
    <property type="project" value="UniProtKB-UniRule"/>
</dbReference>
<keyword evidence="5 11" id="KW-0132">Cell division</keyword>
<evidence type="ECO:0000256" key="8">
    <source>
        <dbReference type="ARBA" id="ARBA00023235"/>
    </source>
</evidence>
<evidence type="ECO:0000256" key="12">
    <source>
        <dbReference type="SAM" id="MobiDB-lite"/>
    </source>
</evidence>
<comment type="subcellular location">
    <subcellularLocation>
        <location evidence="11">Cytoplasm</location>
    </subcellularLocation>
    <text evidence="11">About half TF is bound to the ribosome near the polypeptide exit tunnel while the other half is free in the cytoplasm.</text>
</comment>
<evidence type="ECO:0000256" key="4">
    <source>
        <dbReference type="ARBA" id="ARBA00016902"/>
    </source>
</evidence>
<dbReference type="SUPFAM" id="SSF102735">
    <property type="entry name" value="Trigger factor ribosome-binding domain"/>
    <property type="match status" value="1"/>
</dbReference>
<dbReference type="NCBIfam" id="TIGR00115">
    <property type="entry name" value="tig"/>
    <property type="match status" value="1"/>
</dbReference>
<dbReference type="GO" id="GO:0015031">
    <property type="term" value="P:protein transport"/>
    <property type="evidence" value="ECO:0007669"/>
    <property type="project" value="UniProtKB-UniRule"/>
</dbReference>
<keyword evidence="9 11" id="KW-0131">Cell cycle</keyword>
<dbReference type="InterPro" id="IPR036611">
    <property type="entry name" value="Trigger_fac_ribosome-bd_sf"/>
</dbReference>
<evidence type="ECO:0000256" key="6">
    <source>
        <dbReference type="ARBA" id="ARBA00023110"/>
    </source>
</evidence>
<feature type="compositionally biased region" description="Basic and acidic residues" evidence="12">
    <location>
        <begin position="430"/>
        <end position="451"/>
    </location>
</feature>
<dbReference type="PIRSF" id="PIRSF003095">
    <property type="entry name" value="Trigger_factor"/>
    <property type="match status" value="1"/>
</dbReference>
<dbReference type="EC" id="5.2.1.8" evidence="3 11"/>
<dbReference type="Gene3D" id="3.30.70.1050">
    <property type="entry name" value="Trigger factor ribosome-binding domain"/>
    <property type="match status" value="1"/>
</dbReference>
<dbReference type="InterPro" id="IPR037041">
    <property type="entry name" value="Trigger_fac_C_sf"/>
</dbReference>
<dbReference type="InterPro" id="IPR005215">
    <property type="entry name" value="Trig_fac"/>
</dbReference>
<evidence type="ECO:0000256" key="11">
    <source>
        <dbReference type="HAMAP-Rule" id="MF_00303"/>
    </source>
</evidence>
<dbReference type="Pfam" id="PF05698">
    <property type="entry name" value="Trigger_C"/>
    <property type="match status" value="1"/>
</dbReference>
<feature type="domain" description="Trigger factor C-terminal" evidence="14">
    <location>
        <begin position="260"/>
        <end position="419"/>
    </location>
</feature>
<comment type="catalytic activity">
    <reaction evidence="1 11">
        <text>[protein]-peptidylproline (omega=180) = [protein]-peptidylproline (omega=0)</text>
        <dbReference type="Rhea" id="RHEA:16237"/>
        <dbReference type="Rhea" id="RHEA-COMP:10747"/>
        <dbReference type="Rhea" id="RHEA-COMP:10748"/>
        <dbReference type="ChEBI" id="CHEBI:83833"/>
        <dbReference type="ChEBI" id="CHEBI:83834"/>
        <dbReference type="EC" id="5.2.1.8"/>
    </reaction>
</comment>
<dbReference type="SUPFAM" id="SSF109998">
    <property type="entry name" value="Triger factor/SurA peptide-binding domain-like"/>
    <property type="match status" value="1"/>
</dbReference>
<proteinExistence type="inferred from homology"/>
<evidence type="ECO:0000259" key="13">
    <source>
        <dbReference type="Pfam" id="PF05697"/>
    </source>
</evidence>
<protein>
    <recommendedName>
        <fullName evidence="4 11">Trigger factor</fullName>
        <shortName evidence="11">TF</shortName>
        <ecNumber evidence="3 11">5.2.1.8</ecNumber>
    </recommendedName>
    <alternativeName>
        <fullName evidence="10 11">PPIase</fullName>
    </alternativeName>
</protein>
<keyword evidence="8 11" id="KW-0413">Isomerase</keyword>
<evidence type="ECO:0000313" key="16">
    <source>
        <dbReference type="Proteomes" id="UP000469325"/>
    </source>
</evidence>
<comment type="caution">
    <text evidence="15">The sequence shown here is derived from an EMBL/GenBank/DDBJ whole genome shotgun (WGS) entry which is preliminary data.</text>
</comment>
<organism evidence="15 16">
    <name type="scientific">Olsenella porci</name>
    <dbReference type="NCBI Taxonomy" id="2652279"/>
    <lineage>
        <taxon>Bacteria</taxon>
        <taxon>Bacillati</taxon>
        <taxon>Actinomycetota</taxon>
        <taxon>Coriobacteriia</taxon>
        <taxon>Coriobacteriales</taxon>
        <taxon>Atopobiaceae</taxon>
        <taxon>Olsenella</taxon>
    </lineage>
</organism>
<dbReference type="EMBL" id="VUNC01000007">
    <property type="protein sequence ID" value="MST73131.1"/>
    <property type="molecule type" value="Genomic_DNA"/>
</dbReference>
<evidence type="ECO:0000256" key="5">
    <source>
        <dbReference type="ARBA" id="ARBA00022618"/>
    </source>
</evidence>
<comment type="function">
    <text evidence="11">Involved in protein export. Acts as a chaperone by maintaining the newly synthesized protein in an open conformation. Functions as a peptidyl-prolyl cis-trans isomerase.</text>
</comment>
<feature type="domain" description="Trigger factor ribosome-binding bacterial" evidence="13">
    <location>
        <begin position="4"/>
        <end position="149"/>
    </location>
</feature>
<dbReference type="InterPro" id="IPR008880">
    <property type="entry name" value="Trigger_fac_C"/>
</dbReference>
<evidence type="ECO:0000259" key="14">
    <source>
        <dbReference type="Pfam" id="PF05698"/>
    </source>
</evidence>